<feature type="transmembrane region" description="Helical" evidence="5">
    <location>
        <begin position="278"/>
        <end position="296"/>
    </location>
</feature>
<dbReference type="InterPro" id="IPR036734">
    <property type="entry name" value="Neur_chan_lig-bd_sf"/>
</dbReference>
<dbReference type="EMBL" id="JBJQND010000014">
    <property type="protein sequence ID" value="KAL3854709.1"/>
    <property type="molecule type" value="Genomic_DNA"/>
</dbReference>
<proteinExistence type="inferred from homology"/>
<dbReference type="PROSITE" id="PS00236">
    <property type="entry name" value="NEUROTR_ION_CHANNEL"/>
    <property type="match status" value="1"/>
</dbReference>
<evidence type="ECO:0000256" key="3">
    <source>
        <dbReference type="ARBA" id="ARBA00022989"/>
    </source>
</evidence>
<dbReference type="GO" id="GO:0034220">
    <property type="term" value="P:monoatomic ion transmembrane transport"/>
    <property type="evidence" value="ECO:0007669"/>
    <property type="project" value="UniProtKB-KW"/>
</dbReference>
<dbReference type="SUPFAM" id="SSF63712">
    <property type="entry name" value="Nicotinic receptor ligand binding domain-like"/>
    <property type="match status" value="1"/>
</dbReference>
<dbReference type="AlphaFoldDB" id="A0ABD3UZ58"/>
<feature type="domain" description="Neurotransmitter-gated ion-channel transmembrane" evidence="7">
    <location>
        <begin position="253"/>
        <end position="378"/>
    </location>
</feature>
<keyword evidence="5" id="KW-0407">Ion channel</keyword>
<dbReference type="CDD" id="cd19051">
    <property type="entry name" value="LGIC_TM_cation"/>
    <property type="match status" value="1"/>
</dbReference>
<dbReference type="CDD" id="cd18989">
    <property type="entry name" value="LGIC_ECD_cation"/>
    <property type="match status" value="1"/>
</dbReference>
<accession>A0ABD3UZ58</accession>
<dbReference type="InterPro" id="IPR006201">
    <property type="entry name" value="Neur_channel"/>
</dbReference>
<dbReference type="InterPro" id="IPR018000">
    <property type="entry name" value="Neurotransmitter_ion_chnl_CS"/>
</dbReference>
<dbReference type="SUPFAM" id="SSF90112">
    <property type="entry name" value="Neurotransmitter-gated ion-channel transmembrane pore"/>
    <property type="match status" value="1"/>
</dbReference>
<evidence type="ECO:0000256" key="5">
    <source>
        <dbReference type="RuleBase" id="RU000687"/>
    </source>
</evidence>
<dbReference type="InterPro" id="IPR006029">
    <property type="entry name" value="Neurotrans-gated_channel_TM"/>
</dbReference>
<evidence type="ECO:0000256" key="4">
    <source>
        <dbReference type="ARBA" id="ARBA00023136"/>
    </source>
</evidence>
<dbReference type="InterPro" id="IPR006202">
    <property type="entry name" value="Neur_chan_lig-bd"/>
</dbReference>
<keyword evidence="5" id="KW-0813">Transport</keyword>
<evidence type="ECO:0000256" key="1">
    <source>
        <dbReference type="ARBA" id="ARBA00004141"/>
    </source>
</evidence>
<evidence type="ECO:0000259" key="6">
    <source>
        <dbReference type="Pfam" id="PF02931"/>
    </source>
</evidence>
<dbReference type="Pfam" id="PF02931">
    <property type="entry name" value="Neur_chan_LBD"/>
    <property type="match status" value="1"/>
</dbReference>
<keyword evidence="3 5" id="KW-1133">Transmembrane helix</keyword>
<comment type="caution">
    <text evidence="8">The sequence shown here is derived from an EMBL/GenBank/DDBJ whole genome shotgun (WGS) entry which is preliminary data.</text>
</comment>
<dbReference type="Pfam" id="PF02932">
    <property type="entry name" value="Neur_chan_memb"/>
    <property type="match status" value="1"/>
</dbReference>
<organism evidence="8 9">
    <name type="scientific">Sinanodonta woodiana</name>
    <name type="common">Chinese pond mussel</name>
    <name type="synonym">Anodonta woodiana</name>
    <dbReference type="NCBI Taxonomy" id="1069815"/>
    <lineage>
        <taxon>Eukaryota</taxon>
        <taxon>Metazoa</taxon>
        <taxon>Spiralia</taxon>
        <taxon>Lophotrochozoa</taxon>
        <taxon>Mollusca</taxon>
        <taxon>Bivalvia</taxon>
        <taxon>Autobranchia</taxon>
        <taxon>Heteroconchia</taxon>
        <taxon>Palaeoheterodonta</taxon>
        <taxon>Unionida</taxon>
        <taxon>Unionoidea</taxon>
        <taxon>Unionidae</taxon>
        <taxon>Unioninae</taxon>
        <taxon>Sinanodonta</taxon>
    </lineage>
</organism>
<comment type="subcellular location">
    <subcellularLocation>
        <location evidence="1">Membrane</location>
        <topology evidence="1">Multi-pass membrane protein</topology>
    </subcellularLocation>
</comment>
<evidence type="ECO:0000313" key="9">
    <source>
        <dbReference type="Proteomes" id="UP001634394"/>
    </source>
</evidence>
<feature type="transmembrane region" description="Helical" evidence="5">
    <location>
        <begin position="415"/>
        <end position="439"/>
    </location>
</feature>
<dbReference type="PRINTS" id="PR00252">
    <property type="entry name" value="NRIONCHANNEL"/>
</dbReference>
<feature type="transmembrane region" description="Helical" evidence="5">
    <location>
        <begin position="308"/>
        <end position="331"/>
    </location>
</feature>
<keyword evidence="9" id="KW-1185">Reference proteome</keyword>
<protein>
    <submittedName>
        <fullName evidence="8">Uncharacterized protein</fullName>
    </submittedName>
</protein>
<keyword evidence="4 5" id="KW-0472">Membrane</keyword>
<dbReference type="InterPro" id="IPR038050">
    <property type="entry name" value="Neuro_actylchol_rec"/>
</dbReference>
<evidence type="ECO:0000259" key="7">
    <source>
        <dbReference type="Pfam" id="PF02932"/>
    </source>
</evidence>
<dbReference type="InterPro" id="IPR036719">
    <property type="entry name" value="Neuro-gated_channel_TM_sf"/>
</dbReference>
<comment type="similarity">
    <text evidence="5">Belongs to the ligand-gated ion channel (TC 1.A.9) family.</text>
</comment>
<evidence type="ECO:0000313" key="8">
    <source>
        <dbReference type="EMBL" id="KAL3854709.1"/>
    </source>
</evidence>
<feature type="transmembrane region" description="Helical" evidence="5">
    <location>
        <begin position="247"/>
        <end position="271"/>
    </location>
</feature>
<evidence type="ECO:0000256" key="2">
    <source>
        <dbReference type="ARBA" id="ARBA00022692"/>
    </source>
</evidence>
<name>A0ABD3UZ58_SINWO</name>
<dbReference type="GO" id="GO:0016020">
    <property type="term" value="C:membrane"/>
    <property type="evidence" value="ECO:0007669"/>
    <property type="project" value="UniProtKB-SubCell"/>
</dbReference>
<dbReference type="PANTHER" id="PTHR18945">
    <property type="entry name" value="NEUROTRANSMITTER GATED ION CHANNEL"/>
    <property type="match status" value="1"/>
</dbReference>
<feature type="domain" description="Neurotransmitter-gated ion-channel ligand-binding" evidence="6">
    <location>
        <begin position="45"/>
        <end position="246"/>
    </location>
</feature>
<keyword evidence="2 5" id="KW-0812">Transmembrane</keyword>
<reference evidence="8 9" key="1">
    <citation type="submission" date="2024-11" db="EMBL/GenBank/DDBJ databases">
        <title>Chromosome-level genome assembly of the freshwater bivalve Anodonta woodiana.</title>
        <authorList>
            <person name="Chen X."/>
        </authorList>
    </citation>
    <scope>NUCLEOTIDE SEQUENCE [LARGE SCALE GENOMIC DNA]</scope>
    <source>
        <strain evidence="8">MN2024</strain>
        <tissue evidence="8">Gills</tissue>
    </source>
</reference>
<sequence length="444" mass="51230">MILELERTWRTFHPTWHHFILIKSITLNVETSFPTDVANIRSKALLNDTYDPVARPNETVYVKAGFNLLNIDSLDIKHQSLKIVGWITLEWTDERIQWVPEDYDSKVEEIHALPSEIWKPEIIIDNSLENIGVINDDNLQLIVRYNGDVEWEPPGLYMTHCEVDITFYPFDRQKCIVELTSWSHTKEQLELVHLSHEVNTDNFRLNGEWILDRTEIDEKEIQETKSDGTIVTFSQLEFVFVLERRPIFYVVNILLPIVLASFLSCVVFLLPLQSGEKVTYILTLILALAVLLTLIADSLPHTSITASVLGIYLAFTLFISVISALIAVLLLSNFHSEEDVDIASCFYRFTKSIATISDRKRCMARPKRGNGRNLRKVVNKVFPNRTIVVETSDNVGEYEDKVYTRKELSHILDRFCFWVFFTLICISTVTFFVAMSVGARNHHT</sequence>
<dbReference type="Proteomes" id="UP001634394">
    <property type="component" value="Unassembled WGS sequence"/>
</dbReference>
<dbReference type="Gene3D" id="1.20.58.390">
    <property type="entry name" value="Neurotransmitter-gated ion-channel transmembrane domain"/>
    <property type="match status" value="1"/>
</dbReference>
<dbReference type="Gene3D" id="2.70.170.10">
    <property type="entry name" value="Neurotransmitter-gated ion-channel ligand-binding domain"/>
    <property type="match status" value="1"/>
</dbReference>
<keyword evidence="5" id="KW-0406">Ion transport</keyword>
<gene>
    <name evidence="8" type="ORF">ACJMK2_013967</name>
</gene>
<dbReference type="FunFam" id="2.70.170.10:FF:000028">
    <property type="entry name" value="AcetylCholine Receptor"/>
    <property type="match status" value="1"/>
</dbReference>